<dbReference type="PANTHER" id="PTHR34297:SF3">
    <property type="entry name" value="ALKALINE SHOCK PROTEIN 23"/>
    <property type="match status" value="1"/>
</dbReference>
<dbReference type="Pfam" id="PF03780">
    <property type="entry name" value="Asp23"/>
    <property type="match status" value="1"/>
</dbReference>
<evidence type="ECO:0000256" key="3">
    <source>
        <dbReference type="SAM" id="MobiDB-lite"/>
    </source>
</evidence>
<evidence type="ECO:0000256" key="2">
    <source>
        <dbReference type="ARBA" id="ARBA00039575"/>
    </source>
</evidence>
<dbReference type="Proteomes" id="UP001183682">
    <property type="component" value="Unassembled WGS sequence"/>
</dbReference>
<name>A0AAE4KZI4_ENTGA</name>
<dbReference type="AlphaFoldDB" id="A0AAE4KZI4"/>
<feature type="region of interest" description="Disordered" evidence="3">
    <location>
        <begin position="148"/>
        <end position="205"/>
    </location>
</feature>
<dbReference type="PANTHER" id="PTHR34297">
    <property type="entry name" value="HYPOTHETICAL CYTOSOLIC PROTEIN-RELATED"/>
    <property type="match status" value="1"/>
</dbReference>
<comment type="similarity">
    <text evidence="1">Belongs to the asp23 family.</text>
</comment>
<accession>A0AAE4KZI4</accession>
<protein>
    <recommendedName>
        <fullName evidence="2">Stress response regulator gls24 homolog</fullName>
    </recommendedName>
</protein>
<feature type="compositionally biased region" description="Polar residues" evidence="3">
    <location>
        <begin position="150"/>
        <end position="161"/>
    </location>
</feature>
<evidence type="ECO:0000313" key="4">
    <source>
        <dbReference type="EMBL" id="MDT2692047.1"/>
    </source>
</evidence>
<evidence type="ECO:0000313" key="5">
    <source>
        <dbReference type="Proteomes" id="UP001183682"/>
    </source>
</evidence>
<evidence type="ECO:0000256" key="1">
    <source>
        <dbReference type="ARBA" id="ARBA00005721"/>
    </source>
</evidence>
<proteinExistence type="inferred from homology"/>
<comment type="caution">
    <text evidence="4">The sequence shown here is derived from an EMBL/GenBank/DDBJ whole genome shotgun (WGS) entry which is preliminary data.</text>
</comment>
<dbReference type="InterPro" id="IPR005531">
    <property type="entry name" value="Asp23"/>
</dbReference>
<feature type="compositionally biased region" description="Basic and acidic residues" evidence="3">
    <location>
        <begin position="170"/>
        <end position="205"/>
    </location>
</feature>
<gene>
    <name evidence="4" type="ORF">P7E30_17920</name>
</gene>
<organism evidence="4 5">
    <name type="scientific">Enterococcus gallinarum</name>
    <dbReference type="NCBI Taxonomy" id="1353"/>
    <lineage>
        <taxon>Bacteria</taxon>
        <taxon>Bacillati</taxon>
        <taxon>Bacillota</taxon>
        <taxon>Bacilli</taxon>
        <taxon>Lactobacillales</taxon>
        <taxon>Enterococcaceae</taxon>
        <taxon>Enterococcus</taxon>
    </lineage>
</organism>
<feature type="region of interest" description="Disordered" evidence="3">
    <location>
        <begin position="1"/>
        <end position="34"/>
    </location>
</feature>
<dbReference type="EMBL" id="JARPZN010000028">
    <property type="protein sequence ID" value="MDT2692047.1"/>
    <property type="molecule type" value="Genomic_DNA"/>
</dbReference>
<sequence length="205" mass="22389">MEKDMSMQPGKLEKNVNDPVGKPPKPPVPNQEIKGDLTFDDKVIQKIVGIALEEIDGLLTVDGGFFSNLAGKIVNTDDVTSGIDVEVGKKQVAVDLDIVAEYGKDITNIYDRIKEVVSREVRNMTGLDVIEVNVNVVDVKTKKEQEDDSVTLQDRVSSAAESTGEFASKQTEKAKNALSKGGEKISEKTDDLKDTIKDGQEPRVE</sequence>
<reference evidence="4" key="1">
    <citation type="submission" date="2023-03" db="EMBL/GenBank/DDBJ databases">
        <authorList>
            <person name="Shen W."/>
            <person name="Cai J."/>
        </authorList>
    </citation>
    <scope>NUCLEOTIDE SEQUENCE</scope>
    <source>
        <strain evidence="4">K69-2</strain>
    </source>
</reference>
<feature type="compositionally biased region" description="Basic and acidic residues" evidence="3">
    <location>
        <begin position="1"/>
        <end position="16"/>
    </location>
</feature>